<dbReference type="OrthoDB" id="7663258at2759"/>
<dbReference type="EMBL" id="CAJNRD030001119">
    <property type="protein sequence ID" value="CAG5087909.1"/>
    <property type="molecule type" value="Genomic_DNA"/>
</dbReference>
<dbReference type="AlphaFoldDB" id="A0A8J2MIK1"/>
<dbReference type="Proteomes" id="UP000786811">
    <property type="component" value="Unassembled WGS sequence"/>
</dbReference>
<accession>A0A8J2MIK1</accession>
<gene>
    <name evidence="1" type="ORF">HICCMSTLAB_LOCUS4642</name>
</gene>
<evidence type="ECO:0000313" key="2">
    <source>
        <dbReference type="Proteomes" id="UP000786811"/>
    </source>
</evidence>
<organism evidence="1 2">
    <name type="scientific">Cotesia congregata</name>
    <name type="common">Parasitoid wasp</name>
    <name type="synonym">Apanteles congregatus</name>
    <dbReference type="NCBI Taxonomy" id="51543"/>
    <lineage>
        <taxon>Eukaryota</taxon>
        <taxon>Metazoa</taxon>
        <taxon>Ecdysozoa</taxon>
        <taxon>Arthropoda</taxon>
        <taxon>Hexapoda</taxon>
        <taxon>Insecta</taxon>
        <taxon>Pterygota</taxon>
        <taxon>Neoptera</taxon>
        <taxon>Endopterygota</taxon>
        <taxon>Hymenoptera</taxon>
        <taxon>Apocrita</taxon>
        <taxon>Ichneumonoidea</taxon>
        <taxon>Braconidae</taxon>
        <taxon>Microgastrinae</taxon>
        <taxon>Cotesia</taxon>
    </lineage>
</organism>
<sequence length="216" mass="24849">MDNSKEIPNFTNQLFQARETLTTITEKDESAAAEEDLEHSKEFPKFMDPHPLMRRELNFSLIPRVPLTIKHKIKNKRLQSCLSRVMTHLQNKDRSLILQQMGKMTDESMPLRRVNVPSCLLHFNIHDILVRQALCCAQIGRALPGPSQPNTLPWLTDSGPWPSLHTARQTFDGLPPIRRRKFVEEIEGPVESVEQEELLMNMAAMNIKEPRPPPTE</sequence>
<keyword evidence="2" id="KW-1185">Reference proteome</keyword>
<evidence type="ECO:0000313" key="1">
    <source>
        <dbReference type="EMBL" id="CAG5087909.1"/>
    </source>
</evidence>
<reference evidence="1" key="1">
    <citation type="submission" date="2021-04" db="EMBL/GenBank/DDBJ databases">
        <authorList>
            <person name="Chebbi M.A.C M."/>
        </authorList>
    </citation>
    <scope>NUCLEOTIDE SEQUENCE</scope>
</reference>
<proteinExistence type="predicted"/>
<name>A0A8J2MIK1_COTCN</name>
<protein>
    <submittedName>
        <fullName evidence="1">Uncharacterized protein</fullName>
    </submittedName>
</protein>
<comment type="caution">
    <text evidence="1">The sequence shown here is derived from an EMBL/GenBank/DDBJ whole genome shotgun (WGS) entry which is preliminary data.</text>
</comment>